<protein>
    <submittedName>
        <fullName evidence="3">Uncharacterized protein</fullName>
    </submittedName>
</protein>
<gene>
    <name evidence="3" type="ORF">GGE60_002372</name>
</gene>
<keyword evidence="2" id="KW-1133">Transmembrane helix</keyword>
<proteinExistence type="predicted"/>
<feature type="transmembrane region" description="Helical" evidence="2">
    <location>
        <begin position="30"/>
        <end position="49"/>
    </location>
</feature>
<dbReference type="RefSeq" id="WP_028754840.1">
    <property type="nucleotide sequence ID" value="NZ_JACIIG010000004.1"/>
</dbReference>
<dbReference type="OrthoDB" id="9815364at2"/>
<feature type="coiled-coil region" evidence="1">
    <location>
        <begin position="77"/>
        <end position="139"/>
    </location>
</feature>
<organism evidence="3 4">
    <name type="scientific">Rhizobium leucaenae</name>
    <dbReference type="NCBI Taxonomy" id="29450"/>
    <lineage>
        <taxon>Bacteria</taxon>
        <taxon>Pseudomonadati</taxon>
        <taxon>Pseudomonadota</taxon>
        <taxon>Alphaproteobacteria</taxon>
        <taxon>Hyphomicrobiales</taxon>
        <taxon>Rhizobiaceae</taxon>
        <taxon>Rhizobium/Agrobacterium group</taxon>
        <taxon>Rhizobium</taxon>
    </lineage>
</organism>
<keyword evidence="2" id="KW-0472">Membrane</keyword>
<keyword evidence="1" id="KW-0175">Coiled coil</keyword>
<dbReference type="Proteomes" id="UP000543836">
    <property type="component" value="Unassembled WGS sequence"/>
</dbReference>
<evidence type="ECO:0000313" key="4">
    <source>
        <dbReference type="Proteomes" id="UP000543836"/>
    </source>
</evidence>
<dbReference type="GeneID" id="32531500"/>
<reference evidence="3 4" key="1">
    <citation type="submission" date="2020-08" db="EMBL/GenBank/DDBJ databases">
        <title>Genomic Encyclopedia of Type Strains, Phase IV (KMG-V): Genome sequencing to study the core and pangenomes of soil and plant-associated prokaryotes.</title>
        <authorList>
            <person name="Whitman W."/>
        </authorList>
    </citation>
    <scope>NUCLEOTIDE SEQUENCE [LARGE SCALE GENOMIC DNA]</scope>
    <source>
        <strain evidence="3 4">SEMIA 492</strain>
    </source>
</reference>
<name>A0A7W7EJW1_9HYPH</name>
<evidence type="ECO:0000313" key="3">
    <source>
        <dbReference type="EMBL" id="MBB4568261.1"/>
    </source>
</evidence>
<keyword evidence="2" id="KW-0812">Transmembrane</keyword>
<accession>A0A7W7EJW1</accession>
<dbReference type="AlphaFoldDB" id="A0A7W7EJW1"/>
<dbReference type="EMBL" id="JACIIG010000004">
    <property type="protein sequence ID" value="MBB4568261.1"/>
    <property type="molecule type" value="Genomic_DNA"/>
</dbReference>
<keyword evidence="4" id="KW-1185">Reference proteome</keyword>
<evidence type="ECO:0000256" key="2">
    <source>
        <dbReference type="SAM" id="Phobius"/>
    </source>
</evidence>
<feature type="transmembrane region" description="Helical" evidence="2">
    <location>
        <begin position="5"/>
        <end position="24"/>
    </location>
</feature>
<evidence type="ECO:0000256" key="1">
    <source>
        <dbReference type="SAM" id="Coils"/>
    </source>
</evidence>
<sequence length="302" mass="32801">MSIKILGAVIVVVAVGFAIVFHFSGKKGRFAAGFLTSSMFFVGFGMMMLDRITEVTVRGVGTIKAASAQASADASVIQALKTQVENQTATVDAVTAQAKNAASLSERAASQVSITDQKLADLNATLTAAKVTLENLQKDADFAKTIEEAQNDNRVAFDKLSSIANDQNSPYAQRAAGAWNAIMDAHSEGMYESNFHIPWQAGVDPATLSLAALRSIFASAPVPLKPALLEYINDRNDVPKLEKLDFFIEVMKTDASLKAAEYAGRYFTKDANLQIKPLALDYLTKWWSEHREGYENPAPERK</sequence>
<comment type="caution">
    <text evidence="3">The sequence shown here is derived from an EMBL/GenBank/DDBJ whole genome shotgun (WGS) entry which is preliminary data.</text>
</comment>